<feature type="chain" id="PRO_5018574577" description="Lipoprotein" evidence="1">
    <location>
        <begin position="23"/>
        <end position="243"/>
    </location>
</feature>
<keyword evidence="1" id="KW-0732">Signal</keyword>
<accession>A0A3S0RQ50</accession>
<name>A0A3S0RQ50_9BACT</name>
<evidence type="ECO:0000313" key="2">
    <source>
        <dbReference type="EMBL" id="RUL60084.1"/>
    </source>
</evidence>
<dbReference type="PROSITE" id="PS51257">
    <property type="entry name" value="PROKAR_LIPOPROTEIN"/>
    <property type="match status" value="1"/>
</dbReference>
<reference evidence="2 3" key="1">
    <citation type="submission" date="2018-12" db="EMBL/GenBank/DDBJ databases">
        <title>Genome sequencing of Prevotella sp. KCOM 3155 (= JS262).</title>
        <authorList>
            <person name="Kook J.-K."/>
            <person name="Park S.-N."/>
            <person name="Lim Y.K."/>
        </authorList>
    </citation>
    <scope>NUCLEOTIDE SEQUENCE [LARGE SCALE GENOMIC DNA]</scope>
    <source>
        <strain evidence="2 3">KCOM 3155</strain>
    </source>
</reference>
<protein>
    <recommendedName>
        <fullName evidence="4">Lipoprotein</fullName>
    </recommendedName>
</protein>
<organism evidence="2 3">
    <name type="scientific">Prevotella koreensis</name>
    <dbReference type="NCBI Taxonomy" id="2490854"/>
    <lineage>
        <taxon>Bacteria</taxon>
        <taxon>Pseudomonadati</taxon>
        <taxon>Bacteroidota</taxon>
        <taxon>Bacteroidia</taxon>
        <taxon>Bacteroidales</taxon>
        <taxon>Prevotellaceae</taxon>
        <taxon>Prevotella</taxon>
    </lineage>
</organism>
<dbReference type="AlphaFoldDB" id="A0A3S0RQ50"/>
<feature type="signal peptide" evidence="1">
    <location>
        <begin position="1"/>
        <end position="22"/>
    </location>
</feature>
<keyword evidence="3" id="KW-1185">Reference proteome</keyword>
<dbReference type="OrthoDB" id="740620at2"/>
<gene>
    <name evidence="2" type="ORF">EHV08_10250</name>
</gene>
<proteinExistence type="predicted"/>
<sequence length="243" mass="27162">MNYFKKSRMLGLLLVILTMATAIVFVSCGNDDDEGDGVTHDKATITVYKNITLGACKNKTNGHFLKLKNGSTVKLSNIDKTKTKELVMLFHSTYDGPGHILSPAAFSSTSYKNEDDLYTLNQKGVSYWNQANMVSSLMTEPREPFSAEDFQTLANSRDYKAFARAFAKANRGKENLKHVSNNIYDPKVGTCYLVQFNGLVRSFILIKSVVNGKKGSITFDMIVESRVKNKDLELAKYIQPDIK</sequence>
<evidence type="ECO:0000256" key="1">
    <source>
        <dbReference type="SAM" id="SignalP"/>
    </source>
</evidence>
<comment type="caution">
    <text evidence="2">The sequence shown here is derived from an EMBL/GenBank/DDBJ whole genome shotgun (WGS) entry which is preliminary data.</text>
</comment>
<evidence type="ECO:0008006" key="4">
    <source>
        <dbReference type="Google" id="ProtNLM"/>
    </source>
</evidence>
<evidence type="ECO:0000313" key="3">
    <source>
        <dbReference type="Proteomes" id="UP000278983"/>
    </source>
</evidence>
<dbReference type="RefSeq" id="WP_126679178.1">
    <property type="nucleotide sequence ID" value="NZ_RYYU01000001.1"/>
</dbReference>
<dbReference type="Proteomes" id="UP000278983">
    <property type="component" value="Unassembled WGS sequence"/>
</dbReference>
<dbReference type="EMBL" id="RYYU01000001">
    <property type="protein sequence ID" value="RUL60084.1"/>
    <property type="molecule type" value="Genomic_DNA"/>
</dbReference>